<keyword evidence="3 9" id="KW-0812">Transmembrane</keyword>
<evidence type="ECO:0000256" key="1">
    <source>
        <dbReference type="ARBA" id="ARBA00004479"/>
    </source>
</evidence>
<feature type="transmembrane region" description="Helical" evidence="9">
    <location>
        <begin position="316"/>
        <end position="338"/>
    </location>
</feature>
<dbReference type="InterPro" id="IPR048530">
    <property type="entry name" value="FAM171_N"/>
</dbReference>
<organism evidence="13 14">
    <name type="scientific">Takifugu rubripes</name>
    <name type="common">Japanese pufferfish</name>
    <name type="synonym">Fugu rubripes</name>
    <dbReference type="NCBI Taxonomy" id="31033"/>
    <lineage>
        <taxon>Eukaryota</taxon>
        <taxon>Metazoa</taxon>
        <taxon>Chordata</taxon>
        <taxon>Craniata</taxon>
        <taxon>Vertebrata</taxon>
        <taxon>Euteleostomi</taxon>
        <taxon>Actinopterygii</taxon>
        <taxon>Neopterygii</taxon>
        <taxon>Teleostei</taxon>
        <taxon>Neoteleostei</taxon>
        <taxon>Acanthomorphata</taxon>
        <taxon>Eupercaria</taxon>
        <taxon>Tetraodontiformes</taxon>
        <taxon>Tetradontoidea</taxon>
        <taxon>Tetraodontidae</taxon>
        <taxon>Takifugu</taxon>
    </lineage>
</organism>
<feature type="domain" description="FAM171 C-terminal" evidence="12">
    <location>
        <begin position="508"/>
        <end position="620"/>
    </location>
</feature>
<evidence type="ECO:0000256" key="6">
    <source>
        <dbReference type="ARBA" id="ARBA00023136"/>
    </source>
</evidence>
<keyword evidence="6 9" id="KW-0472">Membrane</keyword>
<keyword evidence="7" id="KW-0325">Glycoprotein</keyword>
<evidence type="ECO:0000256" key="8">
    <source>
        <dbReference type="SAM" id="MobiDB-lite"/>
    </source>
</evidence>
<feature type="compositionally biased region" description="Polar residues" evidence="8">
    <location>
        <begin position="498"/>
        <end position="508"/>
    </location>
</feature>
<evidence type="ECO:0000313" key="14">
    <source>
        <dbReference type="Proteomes" id="UP000005226"/>
    </source>
</evidence>
<dbReference type="GO" id="GO:0016020">
    <property type="term" value="C:membrane"/>
    <property type="evidence" value="ECO:0007669"/>
    <property type="project" value="UniProtKB-SubCell"/>
</dbReference>
<dbReference type="InterPro" id="IPR018890">
    <property type="entry name" value="FAM171"/>
</dbReference>
<proteinExistence type="inferred from homology"/>
<reference evidence="13" key="2">
    <citation type="submission" date="2025-08" db="UniProtKB">
        <authorList>
            <consortium name="Ensembl"/>
        </authorList>
    </citation>
    <scope>IDENTIFICATION</scope>
</reference>
<evidence type="ECO:0000259" key="11">
    <source>
        <dbReference type="Pfam" id="PF10577"/>
    </source>
</evidence>
<feature type="region of interest" description="Disordered" evidence="8">
    <location>
        <begin position="586"/>
        <end position="617"/>
    </location>
</feature>
<evidence type="ECO:0000256" key="2">
    <source>
        <dbReference type="ARBA" id="ARBA00006818"/>
    </source>
</evidence>
<dbReference type="InParanoid" id="A0A674NTE9"/>
<comment type="subcellular location">
    <subcellularLocation>
        <location evidence="1">Membrane</location>
        <topology evidence="1">Single-pass type I membrane protein</topology>
    </subcellularLocation>
</comment>
<reference evidence="13 14" key="1">
    <citation type="journal article" date="2011" name="Genome Biol. Evol.">
        <title>Integration of the genetic map and genome assembly of fugu facilitates insights into distinct features of genome evolution in teleosts and mammals.</title>
        <authorList>
            <person name="Kai W."/>
            <person name="Kikuchi K."/>
            <person name="Tohari S."/>
            <person name="Chew A.K."/>
            <person name="Tay A."/>
            <person name="Fujiwara A."/>
            <person name="Hosoya S."/>
            <person name="Suetake H."/>
            <person name="Naruse K."/>
            <person name="Brenner S."/>
            <person name="Suzuki Y."/>
            <person name="Venkatesh B."/>
        </authorList>
    </citation>
    <scope>NUCLEOTIDE SEQUENCE [LARGE SCALE GENOMIC DNA]</scope>
</reference>
<dbReference type="Pfam" id="PF10577">
    <property type="entry name" value="FAM171A1-2-B_N"/>
    <property type="match status" value="1"/>
</dbReference>
<dbReference type="PANTHER" id="PTHR31626:SF2">
    <property type="entry name" value="PROTEIN FAM171B"/>
    <property type="match status" value="1"/>
</dbReference>
<name>A0A674NTE9_TAKRU</name>
<evidence type="ECO:0000313" key="13">
    <source>
        <dbReference type="Ensembl" id="ENSTRUP00000076882.1"/>
    </source>
</evidence>
<dbReference type="Proteomes" id="UP000005226">
    <property type="component" value="Chromosome 1"/>
</dbReference>
<evidence type="ECO:0000256" key="10">
    <source>
        <dbReference type="SAM" id="SignalP"/>
    </source>
</evidence>
<feature type="region of interest" description="Disordered" evidence="8">
    <location>
        <begin position="471"/>
        <end position="533"/>
    </location>
</feature>
<evidence type="ECO:0000259" key="12">
    <source>
        <dbReference type="Pfam" id="PF20771"/>
    </source>
</evidence>
<evidence type="ECO:0000256" key="9">
    <source>
        <dbReference type="SAM" id="Phobius"/>
    </source>
</evidence>
<keyword evidence="4 10" id="KW-0732">Signal</keyword>
<dbReference type="InterPro" id="IPR049175">
    <property type="entry name" value="FAM171_C"/>
</dbReference>
<dbReference type="Ensembl" id="ENSTRUT00000063407.1">
    <property type="protein sequence ID" value="ENSTRUP00000076882.1"/>
    <property type="gene ID" value="ENSTRUG00000028225.1"/>
</dbReference>
<dbReference type="GeneTree" id="ENSGT00950000183184"/>
<feature type="compositionally biased region" description="Low complexity" evidence="8">
    <location>
        <begin position="509"/>
        <end position="525"/>
    </location>
</feature>
<evidence type="ECO:0000256" key="5">
    <source>
        <dbReference type="ARBA" id="ARBA00022989"/>
    </source>
</evidence>
<evidence type="ECO:0000256" key="3">
    <source>
        <dbReference type="ARBA" id="ARBA00022692"/>
    </source>
</evidence>
<dbReference type="KEGG" id="tru:105417593"/>
<feature type="domain" description="FAM171 N-terminal" evidence="11">
    <location>
        <begin position="53"/>
        <end position="298"/>
    </location>
</feature>
<protein>
    <submittedName>
        <fullName evidence="13">Protein FAM171B-like</fullName>
    </submittedName>
</protein>
<accession>A0A674NTE9</accession>
<keyword evidence="14" id="KW-1185">Reference proteome</keyword>
<keyword evidence="5 9" id="KW-1133">Transmembrane helix</keyword>
<feature type="compositionally biased region" description="Basic and acidic residues" evidence="8">
    <location>
        <begin position="586"/>
        <end position="601"/>
    </location>
</feature>
<feature type="chain" id="PRO_5025660805" evidence="10">
    <location>
        <begin position="19"/>
        <end position="637"/>
    </location>
</feature>
<dbReference type="RefSeq" id="XP_011610567.2">
    <property type="nucleotide sequence ID" value="XM_011612265.2"/>
</dbReference>
<feature type="signal peptide" evidence="10">
    <location>
        <begin position="1"/>
        <end position="18"/>
    </location>
</feature>
<dbReference type="Pfam" id="PF20771">
    <property type="entry name" value="FAM171A1-2-B_C"/>
    <property type="match status" value="1"/>
</dbReference>
<dbReference type="OrthoDB" id="8950207at2759"/>
<sequence>MRASACVFALCLVVYADGQFGPTGQPVHVNDGNFSGRDHMKVELHPWSGSAFSLKVQVVGARSHRRISTARVDVYVNYSRTYTVLTGDDGGVLLNITYRTVAPVTVVVSKDGYLPTALPYKANRLPIFSSVTVSLLALNQGNIWLYEDSVLIRGRSSDTSSWPVVQFPKSLLNLTDSGDITEVKAYLSVPQLREDSFQNAPGIMESTSGYVSVDLRPTAAVSVQLYSGDTELPVSGPVQISLRVPDFPGLQASSVIPAWFFNQTTGGWMRKGLGTVKTIEGELLWTFSAPHLGYWIAAPLSSTTGLAELNIPIDLILHHASLLLFILGGILFIAVCHLRGRLCSSRRSLAEANTKRILPVIKKDQSTSTCCDEVLEILSGDSTHAQNGAVQPFTESASVISTRNGSTNPSAVAIAMEGDSLELSSDTSDLTCVLKTTEQIRVTASLTDSLFFYNQPVAILHTPALLHLEEQPERSKSATLPRAGASNIGTTEPLGKDSFTQTTPNGITQNQAAEAELSEASQGASRAHFSLPESVSAPGTLNNIVVNRHSMHAMTALAENPSLQPPRAWFVSLEGKPAAEIRYAVSEEQRRRRPAESRETSLDSGVDMSELNQTSGRRVTLERNVTFVKSSKNVPPQ</sequence>
<dbReference type="OMA" id="INQGNIW"/>
<evidence type="ECO:0000256" key="4">
    <source>
        <dbReference type="ARBA" id="ARBA00022729"/>
    </source>
</evidence>
<dbReference type="AlphaFoldDB" id="A0A674NTE9"/>
<dbReference type="PANTHER" id="PTHR31626">
    <property type="entry name" value="SUSHI DOMAIN-CONTAINING PROTEIN"/>
    <property type="match status" value="1"/>
</dbReference>
<dbReference type="GeneID" id="105417593"/>
<reference evidence="13" key="3">
    <citation type="submission" date="2025-09" db="UniProtKB">
        <authorList>
            <consortium name="Ensembl"/>
        </authorList>
    </citation>
    <scope>IDENTIFICATION</scope>
</reference>
<evidence type="ECO:0000256" key="7">
    <source>
        <dbReference type="ARBA" id="ARBA00023180"/>
    </source>
</evidence>
<gene>
    <name evidence="13" type="primary">LOC105417593</name>
</gene>
<comment type="similarity">
    <text evidence="2">Belongs to the FAM171 family.</text>
</comment>